<dbReference type="SUPFAM" id="SSF53383">
    <property type="entry name" value="PLP-dependent transferases"/>
    <property type="match status" value="1"/>
</dbReference>
<organism evidence="7 8">
    <name type="scientific">Candidatus Uhrbacteria bacterium GW2011_GWF2_39_13</name>
    <dbReference type="NCBI Taxonomy" id="1618995"/>
    <lineage>
        <taxon>Bacteria</taxon>
        <taxon>Candidatus Uhriibacteriota</taxon>
    </lineage>
</organism>
<dbReference type="EMBL" id="LBWG01000012">
    <property type="protein sequence ID" value="KKR04092.1"/>
    <property type="molecule type" value="Genomic_DNA"/>
</dbReference>
<comment type="caution">
    <text evidence="7">The sequence shown here is derived from an EMBL/GenBank/DDBJ whole genome shotgun (WGS) entry which is preliminary data.</text>
</comment>
<dbReference type="GO" id="GO:0031071">
    <property type="term" value="F:cysteine desulfurase activity"/>
    <property type="evidence" value="ECO:0007669"/>
    <property type="project" value="UniProtKB-EC"/>
</dbReference>
<sequence length="442" mass="48992">MPIVTGTSTFVDLVTEKHVRVVKLNNAATTPPFVQTVNALHTFFDSYGALHRGAGPHANKTVEVTEKALGTIREFIGASPEQTLLFTSNTSAAINFLARLMTLSEQDVILTSCIEHTSNNLPWRYNTRAKIIEVAAFSDGSLNMEDFREKAKLNGANLKWIAITGASNLTGYVPDMKRLSEIAHMYGARLFVDAAQLAPHRPINMVEQGIDALAFSAHKIYSPFGLGVLVLPKDMLDRTPVDPGGGSIDMISEKDIVWAPSAERHQTGTWNVTGIVALAESCRVMMATGWKIILDHERELVEYTAKNLAEIPDLTLHVPLEKFLSEDRIGTFPFTLKGYHHALLAAILDHEYGIETRAGAICNHRLVRRWFDVDDDTQAEIEERIKNGDRLASYGAVRASIGIFNTRKDIDRLVDALKSIQKNGPGLEYKPSPREETYSPQK</sequence>
<evidence type="ECO:0000256" key="5">
    <source>
        <dbReference type="RuleBase" id="RU004504"/>
    </source>
</evidence>
<comment type="catalytic activity">
    <reaction evidence="4">
        <text>(sulfur carrier)-H + L-cysteine = (sulfur carrier)-SH + L-alanine</text>
        <dbReference type="Rhea" id="RHEA:43892"/>
        <dbReference type="Rhea" id="RHEA-COMP:14737"/>
        <dbReference type="Rhea" id="RHEA-COMP:14739"/>
        <dbReference type="ChEBI" id="CHEBI:29917"/>
        <dbReference type="ChEBI" id="CHEBI:35235"/>
        <dbReference type="ChEBI" id="CHEBI:57972"/>
        <dbReference type="ChEBI" id="CHEBI:64428"/>
        <dbReference type="EC" id="2.8.1.7"/>
    </reaction>
</comment>
<dbReference type="GO" id="GO:0008483">
    <property type="term" value="F:transaminase activity"/>
    <property type="evidence" value="ECO:0007669"/>
    <property type="project" value="UniProtKB-KW"/>
</dbReference>
<dbReference type="Pfam" id="PF00266">
    <property type="entry name" value="Aminotran_5"/>
    <property type="match status" value="1"/>
</dbReference>
<evidence type="ECO:0000256" key="3">
    <source>
        <dbReference type="ARBA" id="ARBA00022898"/>
    </source>
</evidence>
<gene>
    <name evidence="7" type="ORF">UT30_C0012G0003</name>
</gene>
<evidence type="ECO:0000256" key="2">
    <source>
        <dbReference type="ARBA" id="ARBA00010447"/>
    </source>
</evidence>
<dbReference type="InterPro" id="IPR015424">
    <property type="entry name" value="PyrdxlP-dep_Trfase"/>
</dbReference>
<dbReference type="PANTHER" id="PTHR43586:SF8">
    <property type="entry name" value="CYSTEINE DESULFURASE 1, CHLOROPLASTIC"/>
    <property type="match status" value="1"/>
</dbReference>
<reference evidence="7 8" key="1">
    <citation type="journal article" date="2015" name="Nature">
        <title>rRNA introns, odd ribosomes, and small enigmatic genomes across a large radiation of phyla.</title>
        <authorList>
            <person name="Brown C.T."/>
            <person name="Hug L.A."/>
            <person name="Thomas B.C."/>
            <person name="Sharon I."/>
            <person name="Castelle C.J."/>
            <person name="Singh A."/>
            <person name="Wilkins M.J."/>
            <person name="Williams K.H."/>
            <person name="Banfield J.F."/>
        </authorList>
    </citation>
    <scope>NUCLEOTIDE SEQUENCE [LARGE SCALE GENOMIC DNA]</scope>
</reference>
<dbReference type="InterPro" id="IPR020578">
    <property type="entry name" value="Aminotrans_V_PyrdxlP_BS"/>
</dbReference>
<dbReference type="PANTHER" id="PTHR43586">
    <property type="entry name" value="CYSTEINE DESULFURASE"/>
    <property type="match status" value="1"/>
</dbReference>
<accession>A0A0G0QR61</accession>
<dbReference type="Proteomes" id="UP000033935">
    <property type="component" value="Unassembled WGS sequence"/>
</dbReference>
<dbReference type="PATRIC" id="fig|1618995.3.peg.617"/>
<name>A0A0G0QR61_9BACT</name>
<evidence type="ECO:0000256" key="4">
    <source>
        <dbReference type="ARBA" id="ARBA00050776"/>
    </source>
</evidence>
<dbReference type="InterPro" id="IPR015422">
    <property type="entry name" value="PyrdxlP-dep_Trfase_small"/>
</dbReference>
<protein>
    <submittedName>
        <fullName evidence="7">Aminotransferase class V</fullName>
    </submittedName>
</protein>
<dbReference type="AlphaFoldDB" id="A0A0G0QR61"/>
<dbReference type="PROSITE" id="PS00595">
    <property type="entry name" value="AA_TRANSFER_CLASS_5"/>
    <property type="match status" value="1"/>
</dbReference>
<keyword evidence="7" id="KW-0808">Transferase</keyword>
<dbReference type="Gene3D" id="3.40.640.10">
    <property type="entry name" value="Type I PLP-dependent aspartate aminotransferase-like (Major domain)"/>
    <property type="match status" value="1"/>
</dbReference>
<dbReference type="InterPro" id="IPR015421">
    <property type="entry name" value="PyrdxlP-dep_Trfase_major"/>
</dbReference>
<keyword evidence="3" id="KW-0663">Pyridoxal phosphate</keyword>
<evidence type="ECO:0000259" key="6">
    <source>
        <dbReference type="Pfam" id="PF00266"/>
    </source>
</evidence>
<feature type="domain" description="Aminotransferase class V" evidence="6">
    <location>
        <begin position="24"/>
        <end position="413"/>
    </location>
</feature>
<proteinExistence type="inferred from homology"/>
<evidence type="ECO:0000313" key="7">
    <source>
        <dbReference type="EMBL" id="KKR04092.1"/>
    </source>
</evidence>
<evidence type="ECO:0000313" key="8">
    <source>
        <dbReference type="Proteomes" id="UP000033935"/>
    </source>
</evidence>
<evidence type="ECO:0000256" key="1">
    <source>
        <dbReference type="ARBA" id="ARBA00001933"/>
    </source>
</evidence>
<keyword evidence="7" id="KW-0032">Aminotransferase</keyword>
<dbReference type="Gene3D" id="3.90.1150.10">
    <property type="entry name" value="Aspartate Aminotransferase, domain 1"/>
    <property type="match status" value="1"/>
</dbReference>
<dbReference type="InterPro" id="IPR000192">
    <property type="entry name" value="Aminotrans_V_dom"/>
</dbReference>
<comment type="similarity">
    <text evidence="2">Belongs to the class-V pyridoxal-phosphate-dependent aminotransferase family. Csd subfamily.</text>
</comment>
<comment type="cofactor">
    <cofactor evidence="1 5">
        <name>pyridoxal 5'-phosphate</name>
        <dbReference type="ChEBI" id="CHEBI:597326"/>
    </cofactor>
</comment>